<dbReference type="PANTHER" id="PTHR38436">
    <property type="entry name" value="POLYKETIDE CYCLASE SNOAL-LIKE DOMAIN"/>
    <property type="match status" value="1"/>
</dbReference>
<gene>
    <name evidence="2" type="ORF">TWF481_009785</name>
</gene>
<dbReference type="PANTHER" id="PTHR38436:SF3">
    <property type="entry name" value="CARBOXYMETHYLENEBUTENOLIDASE-RELATED"/>
    <property type="match status" value="1"/>
</dbReference>
<dbReference type="AlphaFoldDB" id="A0AAV9W4V0"/>
<dbReference type="InterPro" id="IPR009959">
    <property type="entry name" value="Cyclase_SnoaL-like"/>
</dbReference>
<feature type="compositionally biased region" description="Polar residues" evidence="1">
    <location>
        <begin position="1"/>
        <end position="10"/>
    </location>
</feature>
<dbReference type="InterPro" id="IPR032710">
    <property type="entry name" value="NTF2-like_dom_sf"/>
</dbReference>
<feature type="region of interest" description="Disordered" evidence="1">
    <location>
        <begin position="1"/>
        <end position="26"/>
    </location>
</feature>
<accession>A0AAV9W4V0</accession>
<feature type="compositionally biased region" description="Low complexity" evidence="1">
    <location>
        <begin position="15"/>
        <end position="26"/>
    </location>
</feature>
<dbReference type="EMBL" id="JAVHJL010000006">
    <property type="protein sequence ID" value="KAK6501966.1"/>
    <property type="molecule type" value="Genomic_DNA"/>
</dbReference>
<name>A0AAV9W4V0_9PEZI</name>
<evidence type="ECO:0000313" key="3">
    <source>
        <dbReference type="Proteomes" id="UP001370758"/>
    </source>
</evidence>
<organism evidence="2 3">
    <name type="scientific">Arthrobotrys musiformis</name>
    <dbReference type="NCBI Taxonomy" id="47236"/>
    <lineage>
        <taxon>Eukaryota</taxon>
        <taxon>Fungi</taxon>
        <taxon>Dikarya</taxon>
        <taxon>Ascomycota</taxon>
        <taxon>Pezizomycotina</taxon>
        <taxon>Orbiliomycetes</taxon>
        <taxon>Orbiliales</taxon>
        <taxon>Orbiliaceae</taxon>
        <taxon>Arthrobotrys</taxon>
    </lineage>
</organism>
<comment type="caution">
    <text evidence="2">The sequence shown here is derived from an EMBL/GenBank/DDBJ whole genome shotgun (WGS) entry which is preliminary data.</text>
</comment>
<evidence type="ECO:0000313" key="2">
    <source>
        <dbReference type="EMBL" id="KAK6501966.1"/>
    </source>
</evidence>
<dbReference type="Proteomes" id="UP001370758">
    <property type="component" value="Unassembled WGS sequence"/>
</dbReference>
<evidence type="ECO:0000256" key="1">
    <source>
        <dbReference type="SAM" id="MobiDB-lite"/>
    </source>
</evidence>
<evidence type="ECO:0008006" key="4">
    <source>
        <dbReference type="Google" id="ProtNLM"/>
    </source>
</evidence>
<reference evidence="2 3" key="1">
    <citation type="submission" date="2023-08" db="EMBL/GenBank/DDBJ databases">
        <authorList>
            <person name="Palmer J.M."/>
        </authorList>
    </citation>
    <scope>NUCLEOTIDE SEQUENCE [LARGE SCALE GENOMIC DNA]</scope>
    <source>
        <strain evidence="2 3">TWF481</strain>
    </source>
</reference>
<keyword evidence="3" id="KW-1185">Reference proteome</keyword>
<dbReference type="GO" id="GO:0030638">
    <property type="term" value="P:polyketide metabolic process"/>
    <property type="evidence" value="ECO:0007669"/>
    <property type="project" value="InterPro"/>
</dbReference>
<proteinExistence type="predicted"/>
<dbReference type="Gene3D" id="3.10.450.50">
    <property type="match status" value="1"/>
</dbReference>
<dbReference type="SUPFAM" id="SSF54427">
    <property type="entry name" value="NTF2-like"/>
    <property type="match status" value="1"/>
</dbReference>
<protein>
    <recommendedName>
        <fullName evidence="4">Dienelactone hydrolase</fullName>
    </recommendedName>
</protein>
<sequence length="438" mass="48870">MKTPTCNIRSLFSRPAKPTPTATTTTTTTINTATTDAIVAQQPPRKSRSLRSLIKLFSSNRPKPHRHRITINMYTDLPRIFITADTDHFDPSELAAWRAEGYEVEYIPRADIHAFETIGDAIDNSEKYCIIAYGSAATIALEYALYPVGNLACLIAFYPTGLPSSFPSEEYPQRLRRIFIHVPDHQPFNFDVTKKHKAVKFQLYQNAKQGFAERMTINYNPITHGLAFTRSLAVVREILGPQLDLEEIWGEHLLASFVAKNANRTLDSMVKEPYVNHVPTLAGGNGYNELHRFYNEYFLPTNPPSLSLRQISRTIGTDRVVDEMICRFDHTTEIAWMLPGVKPTGRAVEIAIVIVACIKAKKVFAEHVYWDQASVLKQIGAVDFSGLPVSGPESAWKVEDKDSVPGNLLLKGWDEDLTNDGSATVTEATADADGRSLG</sequence>